<gene>
    <name evidence="1" type="ORF">CFN78_20370</name>
</gene>
<dbReference type="EMBL" id="NKYE01000013">
    <property type="protein sequence ID" value="OZM71498.1"/>
    <property type="molecule type" value="Genomic_DNA"/>
</dbReference>
<reference evidence="1 2" key="1">
    <citation type="submission" date="2017-07" db="EMBL/GenBank/DDBJ databases">
        <title>Amycolatopsis antarcticus sp. nov., isolated from the surface of an Antarcticus brown macroalga.</title>
        <authorList>
            <person name="Wang J."/>
            <person name="Leiva S."/>
            <person name="Huang J."/>
            <person name="Huang Y."/>
        </authorList>
    </citation>
    <scope>NUCLEOTIDE SEQUENCE [LARGE SCALE GENOMIC DNA]</scope>
    <source>
        <strain evidence="1 2">AU-G6</strain>
    </source>
</reference>
<proteinExistence type="predicted"/>
<dbReference type="AlphaFoldDB" id="A0A263D042"/>
<organism evidence="1 2">
    <name type="scientific">Amycolatopsis antarctica</name>
    <dbReference type="NCBI Taxonomy" id="1854586"/>
    <lineage>
        <taxon>Bacteria</taxon>
        <taxon>Bacillati</taxon>
        <taxon>Actinomycetota</taxon>
        <taxon>Actinomycetes</taxon>
        <taxon>Pseudonocardiales</taxon>
        <taxon>Pseudonocardiaceae</taxon>
        <taxon>Amycolatopsis</taxon>
    </lineage>
</organism>
<name>A0A263D042_9PSEU</name>
<evidence type="ECO:0000313" key="2">
    <source>
        <dbReference type="Proteomes" id="UP000242444"/>
    </source>
</evidence>
<dbReference type="InterPro" id="IPR010349">
    <property type="entry name" value="Asparaginase_II"/>
</dbReference>
<dbReference type="Proteomes" id="UP000242444">
    <property type="component" value="Unassembled WGS sequence"/>
</dbReference>
<comment type="caution">
    <text evidence="1">The sequence shown here is derived from an EMBL/GenBank/DDBJ whole genome shotgun (WGS) entry which is preliminary data.</text>
</comment>
<keyword evidence="2" id="KW-1185">Reference proteome</keyword>
<dbReference type="RefSeq" id="WP_094864446.1">
    <property type="nucleotide sequence ID" value="NZ_NKYE01000013.1"/>
</dbReference>
<accession>A0A263D042</accession>
<dbReference type="Pfam" id="PF06089">
    <property type="entry name" value="Asparaginase_II"/>
    <property type="match status" value="1"/>
</dbReference>
<protein>
    <submittedName>
        <fullName evidence="1">Asparaginase</fullName>
    </submittedName>
</protein>
<dbReference type="InParanoid" id="A0A263D042"/>
<dbReference type="OrthoDB" id="9780674at2"/>
<evidence type="ECO:0000313" key="1">
    <source>
        <dbReference type="EMBL" id="OZM71498.1"/>
    </source>
</evidence>
<dbReference type="PANTHER" id="PTHR42110">
    <property type="entry name" value="L-ASPARAGINASE, PUTATIVE (AFU_ORTHOLOGUE AFUA_3G11890)-RELATED"/>
    <property type="match status" value="1"/>
</dbReference>
<dbReference type="PANTHER" id="PTHR42110:SF1">
    <property type="entry name" value="L-ASPARAGINASE, PUTATIVE (AFU_ORTHOLOGUE AFUA_3G11890)-RELATED"/>
    <property type="match status" value="1"/>
</dbReference>
<sequence>MTELAREHDQHSNPVLVEAVRSGFVESVHRGSVVITDPDGSVRFAIGEVAAPMFPRSSNKPFQALGMLHAGLEIGEADLAHACASHNGEPGHVARTIAMLERAGLDESALSCPPDFPLLESARHEVVRAGGDRRRAAMNCSGKHAAMAATCAQLDWPVAGYAESGHKLQQVIAGTVADLTGEPIAATGVDGCGAPLFAFSLTGLARAFGRLVTAEPGSDRRRIADAMRAHPWLVGGTGREDTLLMLAVEGLLIKGGAEAVHAMALPDGTAVALKVDDGGARARNPVLVAVLRALGVEAATPAAESTLDGLGSGAGEIVGAGGQVGELRVPAGLFDGLGAQPVG</sequence>